<dbReference type="Pfam" id="PF00078">
    <property type="entry name" value="RVT_1"/>
    <property type="match status" value="1"/>
</dbReference>
<evidence type="ECO:0000256" key="5">
    <source>
        <dbReference type="SAM" id="Coils"/>
    </source>
</evidence>
<dbReference type="InterPro" id="IPR021109">
    <property type="entry name" value="Peptidase_aspartic_dom_sf"/>
</dbReference>
<protein>
    <recommendedName>
        <fullName evidence="7">CCHC-type domain-containing protein</fullName>
    </recommendedName>
</protein>
<reference evidence="8" key="1">
    <citation type="submission" date="2018-02" db="EMBL/GenBank/DDBJ databases">
        <authorList>
            <person name="Cohen D.B."/>
            <person name="Kent A.D."/>
        </authorList>
    </citation>
    <scope>NUCLEOTIDE SEQUENCE</scope>
</reference>
<keyword evidence="4" id="KW-0863">Zinc-finger</keyword>
<dbReference type="Gene3D" id="2.40.70.10">
    <property type="entry name" value="Acid Proteases"/>
    <property type="match status" value="1"/>
</dbReference>
<dbReference type="InterPro" id="IPR012337">
    <property type="entry name" value="RNaseH-like_sf"/>
</dbReference>
<evidence type="ECO:0000259" key="7">
    <source>
        <dbReference type="PROSITE" id="PS50158"/>
    </source>
</evidence>
<dbReference type="PROSITE" id="PS50158">
    <property type="entry name" value="ZF_CCHC"/>
    <property type="match status" value="1"/>
</dbReference>
<proteinExistence type="predicted"/>
<dbReference type="AlphaFoldDB" id="A0A2N9ID24"/>
<dbReference type="InterPro" id="IPR043128">
    <property type="entry name" value="Rev_trsase/Diguanyl_cyclase"/>
</dbReference>
<keyword evidence="4" id="KW-0862">Zinc</keyword>
<sequence length="845" mass="95715">MAASGDRVEGPNDRARGEDALWRAIEEQRQQMTEQRQQMTKIRELLVRAETQHLLDNIVDSSLMMMSLKRKMVEGMAQTHLDSSRREDGKICRVQVKEWGCSMVGSTAKEQRQRQGKDIGSRTVFDYTTEFSRLSDRNSLTETKGQRLPGGVPQNSSSYNFGKGKAPQSPQPQARSIGGPLRNTNSNGDNTTNQAATTNGRVALRNPNPYVRNRPEKCYRCGKSGHRSNTCPKRKPVGLVEEEDGRVEDFDDEDEDGDLYDGVEFAKEAGERVNCVVQRLLYVLKQEDLYPTSQYFSIKNCTFNQKVFNLIVDNGSCENFVAKRLVEHLKLPTQKHPTPYTIGWIKKGLTVKVTEICHVPISIGKIYKDEVVCDIVDMDASHVLLGRPWHHLHCLTTPFKVEGKSVLTLAKSEAEFVTDAEGAQGVYALTVKTLMENEVLREKIEELLVKGFIRESMSPCAVPSLIDTEERWQLAGYHQIRIKPGDEWKTAFKSKDGLYEWLVMSFGLSNTPSTFMRVMNQVLKPFVGKFVVIYFDDILIYSKNPEEHVESVAADEEKVSSHSRMAYAEDCEWKFGAFMGKFQWGEETKKSFALIKEKLCTAPVLALPSFEKVFEVECDASGVSKGQSQNTGLYMPLPIPNHIWEDLSMDFVLGLPRTQRGVDSVFVVVDRYSKMRHFIPCWKTSDASHIASATGRSPFAVVYMKPPKHTVDLVQLPKVLGLSVAAEDMVEQVQAVQAEVMVFLRKERFPVGTYNKLKPKKYGPYKVLKKLNDNAYVIDLPEDMGISKAFNVADLYDYHANEPLYLELNLRSSSLQVEGTDVGQLAKDFMEQFERQKTKRAIHRP</sequence>
<dbReference type="GO" id="GO:0006508">
    <property type="term" value="P:proteolysis"/>
    <property type="evidence" value="ECO:0007669"/>
    <property type="project" value="UniProtKB-KW"/>
</dbReference>
<dbReference type="EMBL" id="OIVN01005334">
    <property type="protein sequence ID" value="SPD21993.1"/>
    <property type="molecule type" value="Genomic_DNA"/>
</dbReference>
<feature type="compositionally biased region" description="Polar residues" evidence="6">
    <location>
        <begin position="182"/>
        <end position="200"/>
    </location>
</feature>
<keyword evidence="4" id="KW-0479">Metal-binding</keyword>
<feature type="region of interest" description="Disordered" evidence="6">
    <location>
        <begin position="136"/>
        <end position="209"/>
    </location>
</feature>
<dbReference type="SUPFAM" id="SSF56672">
    <property type="entry name" value="DNA/RNA polymerases"/>
    <property type="match status" value="1"/>
</dbReference>
<dbReference type="InterPro" id="IPR036397">
    <property type="entry name" value="RNaseH_sf"/>
</dbReference>
<evidence type="ECO:0000256" key="1">
    <source>
        <dbReference type="ARBA" id="ARBA00022670"/>
    </source>
</evidence>
<keyword evidence="1" id="KW-0645">Protease</keyword>
<dbReference type="InterPro" id="IPR001878">
    <property type="entry name" value="Znf_CCHC"/>
</dbReference>
<name>A0A2N9ID24_FAGSY</name>
<dbReference type="CDD" id="cd00303">
    <property type="entry name" value="retropepsin_like"/>
    <property type="match status" value="1"/>
</dbReference>
<evidence type="ECO:0000313" key="8">
    <source>
        <dbReference type="EMBL" id="SPD21993.1"/>
    </source>
</evidence>
<dbReference type="InterPro" id="IPR056924">
    <property type="entry name" value="SH3_Tf2-1"/>
</dbReference>
<keyword evidence="2" id="KW-0378">Hydrolase</keyword>
<evidence type="ECO:0000256" key="4">
    <source>
        <dbReference type="PROSITE-ProRule" id="PRU00047"/>
    </source>
</evidence>
<dbReference type="PANTHER" id="PTHR35046:SF9">
    <property type="entry name" value="RNA-DIRECTED DNA POLYMERASE"/>
    <property type="match status" value="1"/>
</dbReference>
<dbReference type="Pfam" id="PF17919">
    <property type="entry name" value="RT_RNaseH_2"/>
    <property type="match status" value="1"/>
</dbReference>
<dbReference type="SUPFAM" id="SSF53098">
    <property type="entry name" value="Ribonuclease H-like"/>
    <property type="match status" value="1"/>
</dbReference>
<dbReference type="SUPFAM" id="SSF57756">
    <property type="entry name" value="Retrovirus zinc finger-like domains"/>
    <property type="match status" value="1"/>
</dbReference>
<dbReference type="Pfam" id="PF24626">
    <property type="entry name" value="SH3_Tf2-1"/>
    <property type="match status" value="1"/>
</dbReference>
<dbReference type="Gene3D" id="3.10.10.10">
    <property type="entry name" value="HIV Type 1 Reverse Transcriptase, subunit A, domain 1"/>
    <property type="match status" value="1"/>
</dbReference>
<dbReference type="InterPro" id="IPR043502">
    <property type="entry name" value="DNA/RNA_pol_sf"/>
</dbReference>
<dbReference type="InterPro" id="IPR041577">
    <property type="entry name" value="RT_RNaseH_2"/>
</dbReference>
<organism evidence="8">
    <name type="scientific">Fagus sylvatica</name>
    <name type="common">Beechnut</name>
    <dbReference type="NCBI Taxonomy" id="28930"/>
    <lineage>
        <taxon>Eukaryota</taxon>
        <taxon>Viridiplantae</taxon>
        <taxon>Streptophyta</taxon>
        <taxon>Embryophyta</taxon>
        <taxon>Tracheophyta</taxon>
        <taxon>Spermatophyta</taxon>
        <taxon>Magnoliopsida</taxon>
        <taxon>eudicotyledons</taxon>
        <taxon>Gunneridae</taxon>
        <taxon>Pentapetalae</taxon>
        <taxon>rosids</taxon>
        <taxon>fabids</taxon>
        <taxon>Fagales</taxon>
        <taxon>Fagaceae</taxon>
        <taxon>Fagus</taxon>
    </lineage>
</organism>
<feature type="domain" description="CCHC-type" evidence="7">
    <location>
        <begin position="217"/>
        <end position="233"/>
    </location>
</feature>
<evidence type="ECO:0000256" key="6">
    <source>
        <dbReference type="SAM" id="MobiDB-lite"/>
    </source>
</evidence>
<dbReference type="Pfam" id="PF00098">
    <property type="entry name" value="zf-CCHC"/>
    <property type="match status" value="1"/>
</dbReference>
<accession>A0A2N9ID24</accession>
<dbReference type="Gene3D" id="4.10.60.10">
    <property type="entry name" value="Zinc finger, CCHC-type"/>
    <property type="match status" value="1"/>
</dbReference>
<dbReference type="InterPro" id="IPR036875">
    <property type="entry name" value="Znf_CCHC_sf"/>
</dbReference>
<gene>
    <name evidence="8" type="ORF">FSB_LOCUS49875</name>
</gene>
<dbReference type="Gene3D" id="3.30.70.270">
    <property type="match status" value="1"/>
</dbReference>
<dbReference type="GO" id="GO:0004190">
    <property type="term" value="F:aspartic-type endopeptidase activity"/>
    <property type="evidence" value="ECO:0007669"/>
    <property type="project" value="UniProtKB-KW"/>
</dbReference>
<feature type="coiled-coil region" evidence="5">
    <location>
        <begin position="25"/>
        <end position="52"/>
    </location>
</feature>
<dbReference type="PANTHER" id="PTHR35046">
    <property type="entry name" value="ZINC KNUCKLE (CCHC-TYPE) FAMILY PROTEIN"/>
    <property type="match status" value="1"/>
</dbReference>
<keyword evidence="5" id="KW-0175">Coiled coil</keyword>
<dbReference type="InterPro" id="IPR000477">
    <property type="entry name" value="RT_dom"/>
</dbReference>
<evidence type="ECO:0000256" key="3">
    <source>
        <dbReference type="ARBA" id="ARBA00023125"/>
    </source>
</evidence>
<evidence type="ECO:0000256" key="2">
    <source>
        <dbReference type="ARBA" id="ARBA00022750"/>
    </source>
</evidence>
<dbReference type="GO" id="GO:0008270">
    <property type="term" value="F:zinc ion binding"/>
    <property type="evidence" value="ECO:0007669"/>
    <property type="project" value="UniProtKB-KW"/>
</dbReference>
<keyword evidence="3" id="KW-0238">DNA-binding</keyword>
<dbReference type="CDD" id="cd01647">
    <property type="entry name" value="RT_LTR"/>
    <property type="match status" value="1"/>
</dbReference>
<dbReference type="SMART" id="SM00343">
    <property type="entry name" value="ZnF_C2HC"/>
    <property type="match status" value="1"/>
</dbReference>
<dbReference type="GO" id="GO:0003677">
    <property type="term" value="F:DNA binding"/>
    <property type="evidence" value="ECO:0007669"/>
    <property type="project" value="UniProtKB-KW"/>
</dbReference>
<keyword evidence="2" id="KW-0064">Aspartyl protease</keyword>
<dbReference type="Gene3D" id="3.30.420.10">
    <property type="entry name" value="Ribonuclease H-like superfamily/Ribonuclease H"/>
    <property type="match status" value="1"/>
</dbReference>